<dbReference type="SMART" id="SM00346">
    <property type="entry name" value="HTH_ICLR"/>
    <property type="match status" value="1"/>
</dbReference>
<accession>A0A9D9DBL6</accession>
<dbReference type="InterPro" id="IPR014757">
    <property type="entry name" value="Tscrpt_reg_IclR_C"/>
</dbReference>
<evidence type="ECO:0000259" key="6">
    <source>
        <dbReference type="PROSITE" id="PS51077"/>
    </source>
</evidence>
<dbReference type="Gene3D" id="3.30.450.40">
    <property type="match status" value="1"/>
</dbReference>
<dbReference type="GO" id="GO:0003700">
    <property type="term" value="F:DNA-binding transcription factor activity"/>
    <property type="evidence" value="ECO:0007669"/>
    <property type="project" value="TreeGrafter"/>
</dbReference>
<dbReference type="Gene3D" id="1.10.10.10">
    <property type="entry name" value="Winged helix-like DNA-binding domain superfamily/Winged helix DNA-binding domain"/>
    <property type="match status" value="1"/>
</dbReference>
<dbReference type="InterPro" id="IPR050707">
    <property type="entry name" value="HTH_MetabolicPath_Reg"/>
</dbReference>
<dbReference type="GO" id="GO:0003677">
    <property type="term" value="F:DNA binding"/>
    <property type="evidence" value="ECO:0007669"/>
    <property type="project" value="UniProtKB-KW"/>
</dbReference>
<evidence type="ECO:0000256" key="3">
    <source>
        <dbReference type="ARBA" id="ARBA00023163"/>
    </source>
</evidence>
<dbReference type="InterPro" id="IPR036390">
    <property type="entry name" value="WH_DNA-bd_sf"/>
</dbReference>
<feature type="domain" description="IclR-ED" evidence="7">
    <location>
        <begin position="90"/>
        <end position="273"/>
    </location>
</feature>
<gene>
    <name evidence="8" type="ORF">IAB19_08580</name>
</gene>
<dbReference type="AlphaFoldDB" id="A0A9D9DBL6"/>
<dbReference type="SUPFAM" id="SSF55781">
    <property type="entry name" value="GAF domain-like"/>
    <property type="match status" value="1"/>
</dbReference>
<dbReference type="InterPro" id="IPR005471">
    <property type="entry name" value="Tscrpt_reg_IclR_N"/>
</dbReference>
<evidence type="ECO:0000259" key="7">
    <source>
        <dbReference type="PROSITE" id="PS51078"/>
    </source>
</evidence>
<dbReference type="PROSITE" id="PS51078">
    <property type="entry name" value="ICLR_ED"/>
    <property type="match status" value="1"/>
</dbReference>
<evidence type="ECO:0000256" key="2">
    <source>
        <dbReference type="ARBA" id="ARBA00023125"/>
    </source>
</evidence>
<dbReference type="PANTHER" id="PTHR30136:SF24">
    <property type="entry name" value="HTH-TYPE TRANSCRIPTIONAL REPRESSOR ALLR"/>
    <property type="match status" value="1"/>
</dbReference>
<organism evidence="8 9">
    <name type="scientific">Candidatus Avisuccinivibrio stercorigallinarum</name>
    <dbReference type="NCBI Taxonomy" id="2840704"/>
    <lineage>
        <taxon>Bacteria</taxon>
        <taxon>Pseudomonadati</taxon>
        <taxon>Pseudomonadota</taxon>
        <taxon>Gammaproteobacteria</taxon>
        <taxon>Aeromonadales</taxon>
        <taxon>Succinivibrionaceae</taxon>
        <taxon>Succinivibrionaceae incertae sedis</taxon>
        <taxon>Candidatus Avisuccinivibrio</taxon>
    </lineage>
</organism>
<dbReference type="Pfam" id="PF01614">
    <property type="entry name" value="IclR_C"/>
    <property type="match status" value="1"/>
</dbReference>
<evidence type="ECO:0000256" key="4">
    <source>
        <dbReference type="ARBA" id="ARBA00040379"/>
    </source>
</evidence>
<dbReference type="PROSITE" id="PS51077">
    <property type="entry name" value="HTH_ICLR"/>
    <property type="match status" value="1"/>
</dbReference>
<keyword evidence="3" id="KW-0804">Transcription</keyword>
<dbReference type="InterPro" id="IPR029016">
    <property type="entry name" value="GAF-like_dom_sf"/>
</dbReference>
<dbReference type="SUPFAM" id="SSF46785">
    <property type="entry name" value="Winged helix' DNA-binding domain"/>
    <property type="match status" value="1"/>
</dbReference>
<dbReference type="EMBL" id="JADINH010000174">
    <property type="protein sequence ID" value="MBO8416420.1"/>
    <property type="molecule type" value="Genomic_DNA"/>
</dbReference>
<evidence type="ECO:0000256" key="5">
    <source>
        <dbReference type="ARBA" id="ARBA00042627"/>
    </source>
</evidence>
<reference evidence="8" key="2">
    <citation type="journal article" date="2021" name="PeerJ">
        <title>Extensive microbial diversity within the chicken gut microbiome revealed by metagenomics and culture.</title>
        <authorList>
            <person name="Gilroy R."/>
            <person name="Ravi A."/>
            <person name="Getino M."/>
            <person name="Pursley I."/>
            <person name="Horton D.L."/>
            <person name="Alikhan N.F."/>
            <person name="Baker D."/>
            <person name="Gharbi K."/>
            <person name="Hall N."/>
            <person name="Watson M."/>
            <person name="Adriaenssens E.M."/>
            <person name="Foster-Nyarko E."/>
            <person name="Jarju S."/>
            <person name="Secka A."/>
            <person name="Antonio M."/>
            <person name="Oren A."/>
            <person name="Chaudhuri R.R."/>
            <person name="La Ragione R."/>
            <person name="Hildebrand F."/>
            <person name="Pallen M.J."/>
        </authorList>
    </citation>
    <scope>NUCLEOTIDE SEQUENCE</scope>
    <source>
        <strain evidence="8">17213</strain>
    </source>
</reference>
<dbReference type="PANTHER" id="PTHR30136">
    <property type="entry name" value="HELIX-TURN-HELIX TRANSCRIPTIONAL REGULATOR, ICLR FAMILY"/>
    <property type="match status" value="1"/>
</dbReference>
<evidence type="ECO:0000256" key="1">
    <source>
        <dbReference type="ARBA" id="ARBA00023015"/>
    </source>
</evidence>
<comment type="caution">
    <text evidence="8">The sequence shown here is derived from an EMBL/GenBank/DDBJ whole genome shotgun (WGS) entry which is preliminary data.</text>
</comment>
<proteinExistence type="predicted"/>
<keyword evidence="1" id="KW-0805">Transcription regulation</keyword>
<name>A0A9D9DBL6_9GAMM</name>
<reference evidence="8" key="1">
    <citation type="submission" date="2020-10" db="EMBL/GenBank/DDBJ databases">
        <authorList>
            <person name="Gilroy R."/>
        </authorList>
    </citation>
    <scope>NUCLEOTIDE SEQUENCE</scope>
    <source>
        <strain evidence="8">17213</strain>
    </source>
</reference>
<dbReference type="Proteomes" id="UP000823631">
    <property type="component" value="Unassembled WGS sequence"/>
</dbReference>
<dbReference type="InterPro" id="IPR036388">
    <property type="entry name" value="WH-like_DNA-bd_sf"/>
</dbReference>
<feature type="domain" description="HTH iclR-type" evidence="6">
    <location>
        <begin position="26"/>
        <end position="89"/>
    </location>
</feature>
<evidence type="ECO:0000313" key="9">
    <source>
        <dbReference type="Proteomes" id="UP000823631"/>
    </source>
</evidence>
<protein>
    <recommendedName>
        <fullName evidence="4">HTH-type transcriptional repressor AllR</fullName>
    </recommendedName>
    <alternativeName>
        <fullName evidence="5">Negative regulator of allantoin and glyoxylate utilization operons</fullName>
    </alternativeName>
</protein>
<keyword evidence="2" id="KW-0238">DNA-binding</keyword>
<dbReference type="GO" id="GO:0045892">
    <property type="term" value="P:negative regulation of DNA-templated transcription"/>
    <property type="evidence" value="ECO:0007669"/>
    <property type="project" value="TreeGrafter"/>
</dbReference>
<evidence type="ECO:0000313" key="8">
    <source>
        <dbReference type="EMBL" id="MBO8416420.1"/>
    </source>
</evidence>
<sequence length="279" mass="30821">MNDFFNYFAQPEDDSSNASAKSQKLVKSVSRTIDLLILFADTRRYLTLQDICDMMDLPKSSAFDLVNTMVAKGMLEMKDKSRKTYGLSLLAFNIGSAAVADLGVIDVARPYLQALNRETGGTVFLGVENRGKILYIDRAEDLSLVKADAKVGSSRDLHSTSLGKAMLYAYTDDQILKILGPEPYPANTPLTKTTALAVLQDARQSRERGYAIDDREDGPYMYCVGSVLRNHRNEPVASISVSSHINMLTDQKKSFVAAKVKDAALMISRQLGFHGQVLY</sequence>
<dbReference type="Pfam" id="PF09339">
    <property type="entry name" value="HTH_IclR"/>
    <property type="match status" value="1"/>
</dbReference>